<dbReference type="EMBL" id="FOZC01000017">
    <property type="protein sequence ID" value="SFR88842.1"/>
    <property type="molecule type" value="Genomic_DNA"/>
</dbReference>
<protein>
    <submittedName>
        <fullName evidence="2">Type I restriction enzyme, R subunit</fullName>
    </submittedName>
</protein>
<dbReference type="Gene3D" id="3.40.50.300">
    <property type="entry name" value="P-loop containing nucleotide triphosphate hydrolases"/>
    <property type="match status" value="2"/>
</dbReference>
<dbReference type="InterPro" id="IPR014001">
    <property type="entry name" value="Helicase_ATP-bd"/>
</dbReference>
<dbReference type="InterPro" id="IPR027417">
    <property type="entry name" value="P-loop_NTPase"/>
</dbReference>
<dbReference type="GO" id="GO:0005829">
    <property type="term" value="C:cytosol"/>
    <property type="evidence" value="ECO:0007669"/>
    <property type="project" value="TreeGrafter"/>
</dbReference>
<dbReference type="GO" id="GO:0006304">
    <property type="term" value="P:DNA modification"/>
    <property type="evidence" value="ECO:0007669"/>
    <property type="project" value="InterPro"/>
</dbReference>
<organism evidence="2 3">
    <name type="scientific">[Clostridium] aminophilum</name>
    <dbReference type="NCBI Taxonomy" id="1526"/>
    <lineage>
        <taxon>Bacteria</taxon>
        <taxon>Bacillati</taxon>
        <taxon>Bacillota</taxon>
        <taxon>Clostridia</taxon>
        <taxon>Lachnospirales</taxon>
        <taxon>Lachnospiraceae</taxon>
    </lineage>
</organism>
<proteinExistence type="predicted"/>
<dbReference type="SUPFAM" id="SSF52540">
    <property type="entry name" value="P-loop containing nucleoside triphosphate hydrolases"/>
    <property type="match status" value="2"/>
</dbReference>
<dbReference type="CDD" id="cd18799">
    <property type="entry name" value="SF2_C_EcoAI-like"/>
    <property type="match status" value="1"/>
</dbReference>
<dbReference type="SMART" id="SM00487">
    <property type="entry name" value="DEXDc"/>
    <property type="match status" value="1"/>
</dbReference>
<dbReference type="GO" id="GO:0016787">
    <property type="term" value="F:hydrolase activity"/>
    <property type="evidence" value="ECO:0007669"/>
    <property type="project" value="InterPro"/>
</dbReference>
<sequence>MSPEAKAREKIDKKLVTSGWIIQDMKRLNLTAGIGVAVREFPTSTGPVDYALFVEGTPVGVVEAKKTEAGENITVVEGQSARYANSTFKWVQQDYQIRFAYEATDKLVRFTDYKDIKYRSRTVFSFHRPETLKTLLAAQDTVRNNMKHFPELDTNGFRKCQINAINNLDKSFADNRPKALVQMATGAGKTFTAITAAYRLLKYAKINRILFLVDTKSLGEQAEREFLAYTPNDDSRNFSQLYGVRRLKNSYIPNDIQICVSTIQRMYSILKGEELDEGAEEVPFDEYVTAESKVPKEVVYNEKYPPEFFDVIIVDECHRSIYNVWSQVLTYFDAFIIGLTATPDKRTFAFFNENIVSEYPREQAIVDGVNVGEDIFLIETDITKNGAKIMKRLIEYRDRLSREMRWQQMDEDEDYSGSKKGKLDKEVVNPSQIRAVIHEFKENLFTNLFPHRKEVPKTLIFAKTDSHADDIIQIVREEFGEGNEFCKKITYQADNPESVLSAFRNDYYPRIAVTVDMIATGTDVKPIECLIFMRDVRSRNYFEQMKGRGTRTLKADDLQKVTPSATGNKDHFVIVDAVGVTSSKKTDTRPLERKPTVSMKELMMNVALGAKDEDTLTSLANRVIRLNAQMTVSEQKNFAKVVGESAGIVAEKLLNAFDVDVIHDRAVLTTGKDEPDEKELEEAKRELIKEATEPFHNPDVREYIENVRRSHDQIIDDENIDHVLFSGFDTQKANNADNVIKSFHEFIEENKNDIIALRIIYNQTYKDRPMAIEGLKALYEKLQSKGITVERLWDSYAMKKPDKVKKGTLGQITDLIALIRFEMGYTDNLSPFADKVNYNFMQWTFRKNTGAVHFTEEQMEWLRLIKDHIIASLSILPEDLDLTPFDKHGGLAAFYDAFGDQYEEILNEMNIELVA</sequence>
<dbReference type="InterPro" id="IPR013670">
    <property type="entry name" value="EcoEI_R_C_dom"/>
</dbReference>
<dbReference type="Pfam" id="PF00271">
    <property type="entry name" value="Helicase_C"/>
    <property type="match status" value="1"/>
</dbReference>
<dbReference type="GO" id="GO:0005524">
    <property type="term" value="F:ATP binding"/>
    <property type="evidence" value="ECO:0007669"/>
    <property type="project" value="InterPro"/>
</dbReference>
<dbReference type="Pfam" id="PF04851">
    <property type="entry name" value="ResIII"/>
    <property type="match status" value="1"/>
</dbReference>
<gene>
    <name evidence="2" type="ORF">SAMN02910262_02423</name>
</gene>
<evidence type="ECO:0000313" key="3">
    <source>
        <dbReference type="Proteomes" id="UP000214760"/>
    </source>
</evidence>
<reference evidence="2 3" key="1">
    <citation type="submission" date="2016-10" db="EMBL/GenBank/DDBJ databases">
        <authorList>
            <person name="de Groot N.N."/>
        </authorList>
    </citation>
    <scope>NUCLEOTIDE SEQUENCE [LARGE SCALE GENOMIC DNA]</scope>
    <source>
        <strain evidence="2 3">F</strain>
    </source>
</reference>
<dbReference type="AlphaFoldDB" id="A0A1I6KC77"/>
<dbReference type="Gene3D" id="3.90.1570.30">
    <property type="match status" value="1"/>
</dbReference>
<dbReference type="InterPro" id="IPR001650">
    <property type="entry name" value="Helicase_C-like"/>
</dbReference>
<dbReference type="GO" id="GO:0003677">
    <property type="term" value="F:DNA binding"/>
    <property type="evidence" value="ECO:0007669"/>
    <property type="project" value="InterPro"/>
</dbReference>
<name>A0A1I6KC77_9FIRM</name>
<dbReference type="PROSITE" id="PS51192">
    <property type="entry name" value="HELICASE_ATP_BIND_1"/>
    <property type="match status" value="1"/>
</dbReference>
<evidence type="ECO:0000313" key="2">
    <source>
        <dbReference type="EMBL" id="SFR88842.1"/>
    </source>
</evidence>
<feature type="domain" description="Helicase ATP-binding" evidence="1">
    <location>
        <begin position="170"/>
        <end position="361"/>
    </location>
</feature>
<dbReference type="PANTHER" id="PTHR47396:SF1">
    <property type="entry name" value="ATP-DEPENDENT HELICASE IRC3-RELATED"/>
    <property type="match status" value="1"/>
</dbReference>
<dbReference type="PANTHER" id="PTHR47396">
    <property type="entry name" value="TYPE I RESTRICTION ENZYME ECOKI R PROTEIN"/>
    <property type="match status" value="1"/>
</dbReference>
<dbReference type="InterPro" id="IPR050742">
    <property type="entry name" value="Helicase_Restrict-Modif_Enz"/>
</dbReference>
<dbReference type="Proteomes" id="UP000214760">
    <property type="component" value="Unassembled WGS sequence"/>
</dbReference>
<dbReference type="CDD" id="cd18032">
    <property type="entry name" value="DEXHc_RE_I_III_res"/>
    <property type="match status" value="1"/>
</dbReference>
<evidence type="ECO:0000259" key="1">
    <source>
        <dbReference type="PROSITE" id="PS51192"/>
    </source>
</evidence>
<dbReference type="InterPro" id="IPR006935">
    <property type="entry name" value="Helicase/UvrB_N"/>
</dbReference>
<dbReference type="Pfam" id="PF08463">
    <property type="entry name" value="EcoEI_R_C"/>
    <property type="match status" value="1"/>
</dbReference>
<accession>A0A1I6KC77</accession>